<dbReference type="Proteomes" id="UP000228920">
    <property type="component" value="Unassembled WGS sequence"/>
</dbReference>
<feature type="domain" description="LamG-like jellyroll fold" evidence="3">
    <location>
        <begin position="560"/>
        <end position="694"/>
    </location>
</feature>
<proteinExistence type="predicted"/>
<dbReference type="Gene3D" id="2.60.120.260">
    <property type="entry name" value="Galactose-binding domain-like"/>
    <property type="match status" value="1"/>
</dbReference>
<dbReference type="InterPro" id="IPR006558">
    <property type="entry name" value="LamG-like"/>
</dbReference>
<dbReference type="PANTHER" id="PTHR42535">
    <property type="entry name" value="OOKINETE PROTEIN, PUTATIVE-RELATED"/>
    <property type="match status" value="1"/>
</dbReference>
<comment type="caution">
    <text evidence="4">The sequence shown here is derived from an EMBL/GenBank/DDBJ whole genome shotgun (WGS) entry which is preliminary data.</text>
</comment>
<feature type="non-terminal residue" evidence="4">
    <location>
        <position position="1347"/>
    </location>
</feature>
<accession>A0A2M7TM43</accession>
<dbReference type="Pfam" id="PF13385">
    <property type="entry name" value="Laminin_G_3"/>
    <property type="match status" value="2"/>
</dbReference>
<feature type="non-terminal residue" evidence="4">
    <location>
        <position position="1"/>
    </location>
</feature>
<evidence type="ECO:0000313" key="5">
    <source>
        <dbReference type="Proteomes" id="UP000228920"/>
    </source>
</evidence>
<evidence type="ECO:0000256" key="1">
    <source>
        <dbReference type="ARBA" id="ARBA00022729"/>
    </source>
</evidence>
<sequence>VYFYDTTLDTDYGTGKSTDPLVWRFNSSKSWYSETIDATYAACNPATHDRCGTKYFPEKSHIVATVGNLYVFDAEENKMWMKFDTAGTWPNLTLLYGSHDGVYMLNGVLYVGNKAGNALHEVRFITDSALMYGATGKWQRTTDTVAQRNTVLTWNFIPASIAIVNSSVNDVHAAVINGKTYVAVATADGWSLINETDGTVASDTSGYSVRSIFISKDGELYTLLDSGGPHFKLYAYYNAQNLGPGTISYGLWNYTYSNTTAPYIPTSGYELINLNVTEGTSTIDGTSNTIYVGTTSNGAIVLQEKQTDETNGSVKYVTSDYISEEMVGDIRGMWPMYEGSVGATVDEVSVKNADLTVVSTPTVADGVRGNALDFDGSTDYLAQTPVEEYDESHTDVDVGIWYDTSSKRHAQGIQVPSTTSVGTVRLWMKKVGSPTNYLRVELQTDSSGTPSNTPVTNGTSTCIAQSTLSTSSSWVGFKFATAPSLSASTQYHIVAKAFTDSGCTTEQSSFNQTNYTRWGLDQSGITYTDGLRSSYGTSWTSVADQAFAFEIYNNNFDITGNLTVGAWVKTSSWIEEKKVIAKWPSSGNDRGYILVAGSSGTASKPRFIVYIGGNSQAEASTSLANDTWHYLVGVYNGSSVKLYVNGVESASTNTSGSINNSSMPLTIGSDGAGGGIWNGTIDEPFVTAEALSADQIKHMYDVGYAALQSSGQGINKLNGSSNQVNAVAATGLSIRTDSVGAMHASPGILYAGSEGGGVSKIDLSSDTLVNAFSTGTPWVINHANVNALTPTTGGNFVAALDSGVSRLNDVSGRSDLSSTSYTHVSAVYDKITGYYYLYEGGKLVAKTNVGTSHSPVTDTNPFTIGAASVSTLVAPSIPLSIIQNQKSIFYFHFYGGIKNVSVHSSALDARTISYAANNSIDPVLHLSFDEGQGTVAHNAQWENVGTTTNLVTNPSFETDLTSWVTANGGTWTQDSTSSVQGNYSLKGVTTDNLQGKVFDLTGLTEGTVLSVSASLRAESGSARFYASDGDWSNAVISSLHTSSDWVRYTINKTVPSSGAIKIVLLGSTGGGTLYFDGVQLTQTSSATPYCDGSLLGNGSYSWNGTAHASTSTCTYGTDGTVHGATWQKDGAKNGSLSFDGTNDYVSVPNQESIDISGDITLSAWVKRDSGSREESIIGKYGNTPRDGYLLYITSADKASFTLATADTAYGVASTTSISSGNWFYVTGVKHGTTARVYVNGVLENSTTVGANLDTSTLSLLIGDTSSGVNNKFDGSIDEVKIYPYALTTTEIKNLFNAGGGSTALGTPSGQDDTTPALSFGASNEYCVPGSSDPCDAPVAEWKMDENQ</sequence>
<dbReference type="InterPro" id="IPR008979">
    <property type="entry name" value="Galactose-bd-like_sf"/>
</dbReference>
<dbReference type="SMART" id="SM00560">
    <property type="entry name" value="LamGL"/>
    <property type="match status" value="2"/>
</dbReference>
<evidence type="ECO:0000256" key="2">
    <source>
        <dbReference type="ARBA" id="ARBA00023157"/>
    </source>
</evidence>
<protein>
    <recommendedName>
        <fullName evidence="3">LamG-like jellyroll fold domain-containing protein</fullName>
    </recommendedName>
</protein>
<keyword evidence="1" id="KW-0732">Signal</keyword>
<feature type="domain" description="LamG-like jellyroll fold" evidence="3">
    <location>
        <begin position="1157"/>
        <end position="1289"/>
    </location>
</feature>
<evidence type="ECO:0000259" key="3">
    <source>
        <dbReference type="SMART" id="SM00560"/>
    </source>
</evidence>
<keyword evidence="2" id="KW-1015">Disulfide bond</keyword>
<dbReference type="Gene3D" id="2.60.120.200">
    <property type="match status" value="4"/>
</dbReference>
<dbReference type="SUPFAM" id="SSF49785">
    <property type="entry name" value="Galactose-binding domain-like"/>
    <property type="match status" value="1"/>
</dbReference>
<organism evidence="4 5">
    <name type="scientific">candidate division WWE3 bacterium CG_4_10_14_0_2_um_filter_41_14</name>
    <dbReference type="NCBI Taxonomy" id="1975072"/>
    <lineage>
        <taxon>Bacteria</taxon>
        <taxon>Katanobacteria</taxon>
    </lineage>
</organism>
<dbReference type="PANTHER" id="PTHR42535:SF2">
    <property type="entry name" value="CHROMOSOME UNDETERMINED SCAFFOLD_146, WHOLE GENOME SHOTGUN SEQUENCE"/>
    <property type="match status" value="1"/>
</dbReference>
<reference evidence="5" key="1">
    <citation type="submission" date="2017-09" db="EMBL/GenBank/DDBJ databases">
        <title>Depth-based differentiation of microbial function through sediment-hosted aquifers and enrichment of novel symbionts in the deep terrestrial subsurface.</title>
        <authorList>
            <person name="Probst A.J."/>
            <person name="Ladd B."/>
            <person name="Jarett J.K."/>
            <person name="Geller-Mcgrath D.E."/>
            <person name="Sieber C.M.K."/>
            <person name="Emerson J.B."/>
            <person name="Anantharaman K."/>
            <person name="Thomas B.C."/>
            <person name="Malmstrom R."/>
            <person name="Stieglmeier M."/>
            <person name="Klingl A."/>
            <person name="Woyke T."/>
            <person name="Ryan C.M."/>
            <person name="Banfield J.F."/>
        </authorList>
    </citation>
    <scope>NUCLEOTIDE SEQUENCE [LARGE SCALE GENOMIC DNA]</scope>
</reference>
<dbReference type="EMBL" id="PFNL01000009">
    <property type="protein sequence ID" value="PIZ48155.1"/>
    <property type="molecule type" value="Genomic_DNA"/>
</dbReference>
<gene>
    <name evidence="4" type="ORF">COY32_00475</name>
</gene>
<dbReference type="SUPFAM" id="SSF49899">
    <property type="entry name" value="Concanavalin A-like lectins/glucanases"/>
    <property type="match status" value="3"/>
</dbReference>
<evidence type="ECO:0000313" key="4">
    <source>
        <dbReference type="EMBL" id="PIZ48155.1"/>
    </source>
</evidence>
<name>A0A2M7TM43_UNCKA</name>
<dbReference type="InterPro" id="IPR013320">
    <property type="entry name" value="ConA-like_dom_sf"/>
</dbReference>